<dbReference type="InterPro" id="IPR032675">
    <property type="entry name" value="LRR_dom_sf"/>
</dbReference>
<accession>A0AAD6L195</accession>
<keyword evidence="3" id="KW-1133">Transmembrane helix</keyword>
<protein>
    <recommendedName>
        <fullName evidence="5">Leucine-rich repeat-containing N-terminal plant-type domain-containing protein</fullName>
    </recommendedName>
</protein>
<feature type="signal peptide" evidence="4">
    <location>
        <begin position="1"/>
        <end position="26"/>
    </location>
</feature>
<dbReference type="Pfam" id="PF03140">
    <property type="entry name" value="DUF247"/>
    <property type="match status" value="2"/>
</dbReference>
<gene>
    <name evidence="6" type="ORF">OIU84_017139</name>
</gene>
<dbReference type="SUPFAM" id="SSF52058">
    <property type="entry name" value="L domain-like"/>
    <property type="match status" value="1"/>
</dbReference>
<keyword evidence="3" id="KW-0472">Membrane</keyword>
<evidence type="ECO:0000256" key="4">
    <source>
        <dbReference type="SAM" id="SignalP"/>
    </source>
</evidence>
<dbReference type="EMBL" id="JAPFFJ010000002">
    <property type="protein sequence ID" value="KAJ6433383.1"/>
    <property type="molecule type" value="Genomic_DNA"/>
</dbReference>
<dbReference type="InterPro" id="IPR013210">
    <property type="entry name" value="LRR_N_plant-typ"/>
</dbReference>
<dbReference type="InterPro" id="IPR001611">
    <property type="entry name" value="Leu-rich_rpt"/>
</dbReference>
<organism evidence="6 7">
    <name type="scientific">Salix udensis</name>
    <dbReference type="NCBI Taxonomy" id="889485"/>
    <lineage>
        <taxon>Eukaryota</taxon>
        <taxon>Viridiplantae</taxon>
        <taxon>Streptophyta</taxon>
        <taxon>Embryophyta</taxon>
        <taxon>Tracheophyta</taxon>
        <taxon>Spermatophyta</taxon>
        <taxon>Magnoliopsida</taxon>
        <taxon>eudicotyledons</taxon>
        <taxon>Gunneridae</taxon>
        <taxon>Pentapetalae</taxon>
        <taxon>rosids</taxon>
        <taxon>fabids</taxon>
        <taxon>Malpighiales</taxon>
        <taxon>Salicaceae</taxon>
        <taxon>Saliceae</taxon>
        <taxon>Salix</taxon>
    </lineage>
</organism>
<name>A0AAD6L195_9ROSI</name>
<dbReference type="Pfam" id="PF08263">
    <property type="entry name" value="LRRNT_2"/>
    <property type="match status" value="1"/>
</dbReference>
<evidence type="ECO:0000256" key="1">
    <source>
        <dbReference type="ARBA" id="ARBA00022614"/>
    </source>
</evidence>
<dbReference type="PANTHER" id="PTHR31170:SF20">
    <property type="entry name" value="DUF247 DOMAIN PROTEIN"/>
    <property type="match status" value="1"/>
</dbReference>
<evidence type="ECO:0000259" key="5">
    <source>
        <dbReference type="Pfam" id="PF08263"/>
    </source>
</evidence>
<feature type="domain" description="Leucine-rich repeat-containing N-terminal plant-type" evidence="5">
    <location>
        <begin position="36"/>
        <end position="82"/>
    </location>
</feature>
<dbReference type="AlphaFoldDB" id="A0AAD6L195"/>
<evidence type="ECO:0000256" key="3">
    <source>
        <dbReference type="SAM" id="Phobius"/>
    </source>
</evidence>
<keyword evidence="4" id="KW-0732">Signal</keyword>
<proteinExistence type="predicted"/>
<keyword evidence="7" id="KW-1185">Reference proteome</keyword>
<evidence type="ECO:0000313" key="6">
    <source>
        <dbReference type="EMBL" id="KAJ6433383.1"/>
    </source>
</evidence>
<dbReference type="Gene3D" id="3.80.10.10">
    <property type="entry name" value="Ribonuclease Inhibitor"/>
    <property type="match status" value="2"/>
</dbReference>
<keyword evidence="1" id="KW-0433">Leucine-rich repeat</keyword>
<keyword evidence="2" id="KW-0677">Repeat</keyword>
<feature type="chain" id="PRO_5042129022" description="Leucine-rich repeat-containing N-terminal plant-type domain-containing protein" evidence="4">
    <location>
        <begin position="27"/>
        <end position="708"/>
    </location>
</feature>
<reference evidence="6 7" key="1">
    <citation type="journal article" date="2023" name="Int. J. Mol. Sci.">
        <title>De Novo Assembly and Annotation of 11 Diverse Shrub Willow (Salix) Genomes Reveals Novel Gene Organization in Sex-Linked Regions.</title>
        <authorList>
            <person name="Hyden B."/>
            <person name="Feng K."/>
            <person name="Yates T.B."/>
            <person name="Jawdy S."/>
            <person name="Cereghino C."/>
            <person name="Smart L.B."/>
            <person name="Muchero W."/>
        </authorList>
    </citation>
    <scope>NUCLEOTIDE SEQUENCE [LARGE SCALE GENOMIC DNA]</scope>
    <source>
        <tissue evidence="6">Shoot tip</tissue>
    </source>
</reference>
<sequence>MGFSPLSLYPSLSFILFLFHFHSTLSSSPPPLCAHHQSLSLLQFKQSFSIQAIPWEILIQYPKTESWKEGTDCCFWDGVTCDLQTGLVTGLDLSSSMLHGTLHSNNSLFSLHHLRKLDLSFNNFTTSHISSRFGQFSNLTHLILTFSSFEGQVPSEISHLSKLVSLDLSWNSYSSLEPISFDKIARNLTKLRELDLSFVDMSLVVPDSLMNLSSSLSSLRLKDPEPISFYKSVQNLTMLRELALDSVNMSLVAPNSLTNLSSSLSSLSLRGCGLQGKFPGNIFLLPNLEALYLSDNEGLTGSFPSSNLSNVDSMVNPVAADDGPSQRHGWLEGIAIQIDNLSPVSNWSIWKVPHSLRAVNDDAYNPRIISIGPLRRGERMLQSMEIHKLYYMRSLLQRTPDSKETLESAAKAIEKFEEKIRACYAEPIHMGPSELAETLLVDGCFVLELFIRYSKADLRVQDDPLFYSSWMIFTLHLPELALGFFKSILYLNNENFRILRRPYPHLLDLIHNCYLPAATAVRNNTREWVSAQPATSLDAAGIKFRKRTARNLFDLKFRHGVLEIPPLLIHDSTVSLFQNLIAYEQLSRGTPQYITSYFALMSRIVYDRRDAELLESKGIIENEMSGWKDVSVLFNDMCKQVVIQDFYYAELCQNLNSNFWTQWVINKATLIKTYFKSPWAYVSIMAGFALLSLTAIQTIYAVLSYSRT</sequence>
<comment type="caution">
    <text evidence="6">The sequence shown here is derived from an EMBL/GenBank/DDBJ whole genome shotgun (WGS) entry which is preliminary data.</text>
</comment>
<dbReference type="InterPro" id="IPR004158">
    <property type="entry name" value="DUF247_pln"/>
</dbReference>
<keyword evidence="3" id="KW-0812">Transmembrane</keyword>
<feature type="transmembrane region" description="Helical" evidence="3">
    <location>
        <begin position="679"/>
        <end position="703"/>
    </location>
</feature>
<evidence type="ECO:0000313" key="7">
    <source>
        <dbReference type="Proteomes" id="UP001162972"/>
    </source>
</evidence>
<dbReference type="PANTHER" id="PTHR31170">
    <property type="entry name" value="BNAC04G53230D PROTEIN"/>
    <property type="match status" value="1"/>
</dbReference>
<dbReference type="Proteomes" id="UP001162972">
    <property type="component" value="Chromosome 13"/>
</dbReference>
<evidence type="ECO:0000256" key="2">
    <source>
        <dbReference type="ARBA" id="ARBA00022737"/>
    </source>
</evidence>
<dbReference type="Pfam" id="PF00560">
    <property type="entry name" value="LRR_1"/>
    <property type="match status" value="1"/>
</dbReference>